<dbReference type="AlphaFoldDB" id="A0A2K1DVP5"/>
<name>A0A2K1DVP5_9FLAO</name>
<sequence>MRDFQAFWDYFSEHGETFYHLQSLPDSENAYYFNTLTSLLEAIGPTLSCVMKFASKERTYAELVLTTHGRAEGVILIRNLMQVAPVIPNWKITAFIQPVIDVDAIADRTDPPYQFEGLTLKASDIVWMPDSYDDKTDKHCLLFGFTNLASTLMSYPLETVTDYVLWILMDFLGELVVCQKISGFEFYFSKPNMDDGWLGLEDLPVYLDGGW</sequence>
<protein>
    <recommendedName>
        <fullName evidence="3">DUF695 domain-containing protein</fullName>
    </recommendedName>
</protein>
<dbReference type="RefSeq" id="WP_103053048.1">
    <property type="nucleotide sequence ID" value="NZ_POWF01000011.1"/>
</dbReference>
<dbReference type="EMBL" id="POWF01000011">
    <property type="protein sequence ID" value="PNQ72115.1"/>
    <property type="molecule type" value="Genomic_DNA"/>
</dbReference>
<organism evidence="1 2">
    <name type="scientific">Hanstruepera neustonica</name>
    <dbReference type="NCBI Taxonomy" id="1445657"/>
    <lineage>
        <taxon>Bacteria</taxon>
        <taxon>Pseudomonadati</taxon>
        <taxon>Bacteroidota</taxon>
        <taxon>Flavobacteriia</taxon>
        <taxon>Flavobacteriales</taxon>
        <taxon>Flavobacteriaceae</taxon>
        <taxon>Hanstruepera</taxon>
    </lineage>
</organism>
<dbReference type="Proteomes" id="UP000236641">
    <property type="component" value="Unassembled WGS sequence"/>
</dbReference>
<accession>A0A2K1DVP5</accession>
<proteinExistence type="predicted"/>
<dbReference type="OrthoDB" id="1339084at2"/>
<keyword evidence="2" id="KW-1185">Reference proteome</keyword>
<reference evidence="1 2" key="1">
    <citation type="submission" date="2018-01" db="EMBL/GenBank/DDBJ databases">
        <title>The draft genome of Hanstruepera neustonica JCM19743.</title>
        <authorList>
            <person name="He R.-H."/>
            <person name="Du Z.-J."/>
        </authorList>
    </citation>
    <scope>NUCLEOTIDE SEQUENCE [LARGE SCALE GENOMIC DNA]</scope>
    <source>
        <strain evidence="1 2">JCM19743</strain>
    </source>
</reference>
<comment type="caution">
    <text evidence="1">The sequence shown here is derived from an EMBL/GenBank/DDBJ whole genome shotgun (WGS) entry which is preliminary data.</text>
</comment>
<evidence type="ECO:0000313" key="2">
    <source>
        <dbReference type="Proteomes" id="UP000236641"/>
    </source>
</evidence>
<gene>
    <name evidence="1" type="ORF">C1T31_13505</name>
</gene>
<evidence type="ECO:0000313" key="1">
    <source>
        <dbReference type="EMBL" id="PNQ72115.1"/>
    </source>
</evidence>
<evidence type="ECO:0008006" key="3">
    <source>
        <dbReference type="Google" id="ProtNLM"/>
    </source>
</evidence>